<dbReference type="AlphaFoldDB" id="A0A1G2HFF3"/>
<dbReference type="Gene3D" id="3.40.190.10">
    <property type="entry name" value="Periplasmic binding protein-like II"/>
    <property type="match status" value="1"/>
</dbReference>
<evidence type="ECO:0000313" key="6">
    <source>
        <dbReference type="EMBL" id="OGZ61000.1"/>
    </source>
</evidence>
<reference evidence="6 7" key="1">
    <citation type="journal article" date="2016" name="Nat. Commun.">
        <title>Thousands of microbial genomes shed light on interconnected biogeochemical processes in an aquifer system.</title>
        <authorList>
            <person name="Anantharaman K."/>
            <person name="Brown C.T."/>
            <person name="Hug L.A."/>
            <person name="Sharon I."/>
            <person name="Castelle C.J."/>
            <person name="Probst A.J."/>
            <person name="Thomas B.C."/>
            <person name="Singh A."/>
            <person name="Wilkins M.J."/>
            <person name="Karaoz U."/>
            <person name="Brodie E.L."/>
            <person name="Williams K.H."/>
            <person name="Hubbard S.S."/>
            <person name="Banfield J.F."/>
        </authorList>
    </citation>
    <scope>NUCLEOTIDE SEQUENCE [LARGE SCALE GENOMIC DNA]</scope>
</reference>
<evidence type="ECO:0000256" key="2">
    <source>
        <dbReference type="ARBA" id="ARBA00005695"/>
    </source>
</evidence>
<dbReference type="GO" id="GO:0043190">
    <property type="term" value="C:ATP-binding cassette (ABC) transporter complex"/>
    <property type="evidence" value="ECO:0007669"/>
    <property type="project" value="InterPro"/>
</dbReference>
<keyword evidence="4" id="KW-0732">Signal</keyword>
<evidence type="ECO:0000256" key="1">
    <source>
        <dbReference type="ARBA" id="ARBA00004196"/>
    </source>
</evidence>
<dbReference type="Gene3D" id="3.10.105.10">
    <property type="entry name" value="Dipeptide-binding Protein, Domain 3"/>
    <property type="match status" value="1"/>
</dbReference>
<comment type="caution">
    <text evidence="6">The sequence shown here is derived from an EMBL/GenBank/DDBJ whole genome shotgun (WGS) entry which is preliminary data.</text>
</comment>
<comment type="subcellular location">
    <subcellularLocation>
        <location evidence="1">Cell envelope</location>
    </subcellularLocation>
</comment>
<proteinExistence type="inferred from homology"/>
<dbReference type="GO" id="GO:0042597">
    <property type="term" value="C:periplasmic space"/>
    <property type="evidence" value="ECO:0007669"/>
    <property type="project" value="UniProtKB-ARBA"/>
</dbReference>
<dbReference type="GO" id="GO:0015833">
    <property type="term" value="P:peptide transport"/>
    <property type="evidence" value="ECO:0007669"/>
    <property type="project" value="TreeGrafter"/>
</dbReference>
<dbReference type="InterPro" id="IPR039424">
    <property type="entry name" value="SBP_5"/>
</dbReference>
<comment type="similarity">
    <text evidence="2">Belongs to the bacterial solute-binding protein 5 family.</text>
</comment>
<dbReference type="CDD" id="cd08504">
    <property type="entry name" value="PBP2_OppA"/>
    <property type="match status" value="1"/>
</dbReference>
<dbReference type="InterPro" id="IPR000914">
    <property type="entry name" value="SBP_5_dom"/>
</dbReference>
<dbReference type="Pfam" id="PF00496">
    <property type="entry name" value="SBP_bac_5"/>
    <property type="match status" value="1"/>
</dbReference>
<sequence>VNDNGTVSYTFTIRENAKFSNGRAVTANDMAYSLDRAADPRTRSSTAELYLGDIVGVMDMQRGRIINRVSPQQDKVTIDLTGVEVLDERTIRITTLANSVSPELFMMKLTYEVASVVDKVQTEGPGRWTDRPNSTGPWIMVKRDVAEIVMEPNPNYFGHKPEIKRLVFYISGGSTFLRYQNGEVHFTGVGVDDLDVLKDVRDPSSELSRQYFEMTEMTTSYIGFNTRTPPFDDPLVRQAFAMAVDKESIARDILQNLAIPAKGILPPGMPGYRPDYKGLEYNPAKARELLAQSSYGNNLPRIKITISGSGSAPSVVLQSIVQFWKSNLGVEVEIEQVDYATFLEQLKKGTFQMYSLGWVADYPDPDNYFMKFESWRSSANNEARYSNEEVDALIQEARIEMDPQKRLQLYRQIEDIVVSDAPWITLFHSKDSLLVKPFICGYYPTPMGISILSYVSFCDS</sequence>
<feature type="domain" description="Solute-binding protein family 5" evidence="5">
    <location>
        <begin position="8"/>
        <end position="375"/>
    </location>
</feature>
<keyword evidence="3" id="KW-0813">Transport</keyword>
<name>A0A1G2HFF3_9BACT</name>
<dbReference type="Proteomes" id="UP000178835">
    <property type="component" value="Unassembled WGS sequence"/>
</dbReference>
<dbReference type="PIRSF" id="PIRSF002741">
    <property type="entry name" value="MppA"/>
    <property type="match status" value="1"/>
</dbReference>
<dbReference type="GO" id="GO:0030313">
    <property type="term" value="C:cell envelope"/>
    <property type="evidence" value="ECO:0007669"/>
    <property type="project" value="UniProtKB-SubCell"/>
</dbReference>
<dbReference type="PANTHER" id="PTHR30290:SF10">
    <property type="entry name" value="PERIPLASMIC OLIGOPEPTIDE-BINDING PROTEIN-RELATED"/>
    <property type="match status" value="1"/>
</dbReference>
<evidence type="ECO:0000256" key="3">
    <source>
        <dbReference type="ARBA" id="ARBA00022448"/>
    </source>
</evidence>
<evidence type="ECO:0000256" key="4">
    <source>
        <dbReference type="ARBA" id="ARBA00022729"/>
    </source>
</evidence>
<feature type="non-terminal residue" evidence="6">
    <location>
        <position position="1"/>
    </location>
</feature>
<evidence type="ECO:0000259" key="5">
    <source>
        <dbReference type="Pfam" id="PF00496"/>
    </source>
</evidence>
<organism evidence="6 7">
    <name type="scientific">Candidatus Spechtbacteria bacterium RIFCSPLOWO2_01_FULL_43_12</name>
    <dbReference type="NCBI Taxonomy" id="1802162"/>
    <lineage>
        <taxon>Bacteria</taxon>
        <taxon>Candidatus Spechtiibacteriota</taxon>
    </lineage>
</organism>
<evidence type="ECO:0000313" key="7">
    <source>
        <dbReference type="Proteomes" id="UP000178835"/>
    </source>
</evidence>
<dbReference type="PANTHER" id="PTHR30290">
    <property type="entry name" value="PERIPLASMIC BINDING COMPONENT OF ABC TRANSPORTER"/>
    <property type="match status" value="1"/>
</dbReference>
<dbReference type="InterPro" id="IPR030678">
    <property type="entry name" value="Peptide/Ni-bd"/>
</dbReference>
<dbReference type="EMBL" id="MHOH01000009">
    <property type="protein sequence ID" value="OGZ61000.1"/>
    <property type="molecule type" value="Genomic_DNA"/>
</dbReference>
<accession>A0A1G2HFF3</accession>
<dbReference type="Gene3D" id="3.90.76.10">
    <property type="entry name" value="Dipeptide-binding Protein, Domain 1"/>
    <property type="match status" value="1"/>
</dbReference>
<dbReference type="GO" id="GO:1904680">
    <property type="term" value="F:peptide transmembrane transporter activity"/>
    <property type="evidence" value="ECO:0007669"/>
    <property type="project" value="TreeGrafter"/>
</dbReference>
<dbReference type="SUPFAM" id="SSF53850">
    <property type="entry name" value="Periplasmic binding protein-like II"/>
    <property type="match status" value="1"/>
</dbReference>
<gene>
    <name evidence="6" type="ORF">A2919_00675</name>
</gene>
<protein>
    <recommendedName>
        <fullName evidence="5">Solute-binding protein family 5 domain-containing protein</fullName>
    </recommendedName>
</protein>